<dbReference type="AlphaFoldDB" id="A0A081BBF4"/>
<sequence>MRIDGPVEIFADGGFQAFGNMNAQRIAHIDMDAGYLKLHGDLSGQISLRRPNTRFRFRGHAPPASVPDFDPAPSGADGTLVRGLPGVNKRSSKG</sequence>
<dbReference type="EMBL" id="BBIO01000008">
    <property type="protein sequence ID" value="GAK45372.1"/>
    <property type="molecule type" value="Genomic_DNA"/>
</dbReference>
<organism evidence="2 3">
    <name type="scientific">Tepidicaulis marinus</name>
    <dbReference type="NCBI Taxonomy" id="1333998"/>
    <lineage>
        <taxon>Bacteria</taxon>
        <taxon>Pseudomonadati</taxon>
        <taxon>Pseudomonadota</taxon>
        <taxon>Alphaproteobacteria</taxon>
        <taxon>Hyphomicrobiales</taxon>
        <taxon>Parvibaculaceae</taxon>
        <taxon>Tepidicaulis</taxon>
    </lineage>
</organism>
<comment type="caution">
    <text evidence="2">The sequence shown here is derived from an EMBL/GenBank/DDBJ whole genome shotgun (WGS) entry which is preliminary data.</text>
</comment>
<reference evidence="2 3" key="1">
    <citation type="submission" date="2014-07" db="EMBL/GenBank/DDBJ databases">
        <title>Tepidicaulis marinum gen. nov., sp. nov., a novel marine bacterium denitrifying nitrate to nitrous oxide strictly under microaerobic conditions.</title>
        <authorList>
            <person name="Takeuchi M."/>
            <person name="Yamagishi T."/>
            <person name="Kamagata Y."/>
            <person name="Oshima K."/>
            <person name="Hattori M."/>
            <person name="Katayama T."/>
            <person name="Hanada S."/>
            <person name="Tamaki H."/>
            <person name="Marumo K."/>
            <person name="Maeda H."/>
            <person name="Nedachi M."/>
            <person name="Iwasaki W."/>
            <person name="Suwa Y."/>
            <person name="Sakata S."/>
        </authorList>
    </citation>
    <scope>NUCLEOTIDE SEQUENCE [LARGE SCALE GENOMIC DNA]</scope>
    <source>
        <strain evidence="2 3">MA2</strain>
    </source>
</reference>
<keyword evidence="3" id="KW-1185">Reference proteome</keyword>
<proteinExistence type="predicted"/>
<protein>
    <submittedName>
        <fullName evidence="2">Uncharacterized protein</fullName>
    </submittedName>
</protein>
<evidence type="ECO:0000313" key="2">
    <source>
        <dbReference type="EMBL" id="GAK45372.1"/>
    </source>
</evidence>
<feature type="region of interest" description="Disordered" evidence="1">
    <location>
        <begin position="58"/>
        <end position="94"/>
    </location>
</feature>
<dbReference type="Proteomes" id="UP000028702">
    <property type="component" value="Unassembled WGS sequence"/>
</dbReference>
<evidence type="ECO:0000256" key="1">
    <source>
        <dbReference type="SAM" id="MobiDB-lite"/>
    </source>
</evidence>
<name>A0A081BBF4_9HYPH</name>
<accession>A0A081BBF4</accession>
<gene>
    <name evidence="2" type="ORF">M2A_1871</name>
</gene>
<evidence type="ECO:0000313" key="3">
    <source>
        <dbReference type="Proteomes" id="UP000028702"/>
    </source>
</evidence>